<accession>A0AA38SA52</accession>
<feature type="compositionally biased region" description="Basic residues" evidence="2">
    <location>
        <begin position="93"/>
        <end position="104"/>
    </location>
</feature>
<proteinExistence type="predicted"/>
<dbReference type="GO" id="GO:0003676">
    <property type="term" value="F:nucleic acid binding"/>
    <property type="evidence" value="ECO:0007669"/>
    <property type="project" value="InterPro"/>
</dbReference>
<dbReference type="SUPFAM" id="SSF57756">
    <property type="entry name" value="Retrovirus zinc finger-like domains"/>
    <property type="match status" value="1"/>
</dbReference>
<keyword evidence="1" id="KW-0479">Metal-binding</keyword>
<sequence length="139" mass="15500">MANTATNTNNLSLRSILEKDKLTGANFLEWERNLMIVLSTRESVIGTGTKTKDVLMVRDGRAKRKLGHGNTSKGKSQPQATQSVTKVENNDKRKGKGKKVKPNKARTENRCFKCHKIGHWRENCPKHREAGINASGGQM</sequence>
<reference evidence="4" key="1">
    <citation type="submission" date="2023-03" db="EMBL/GenBank/DDBJ databases">
        <title>Chromosome-scale reference genome and RAD-based genetic map of yellow starthistle (Centaurea solstitialis) reveal putative structural variation and QTLs associated with invader traits.</title>
        <authorList>
            <person name="Reatini B."/>
            <person name="Cang F.A."/>
            <person name="Jiang Q."/>
            <person name="Mckibben M.T.W."/>
            <person name="Barker M.S."/>
            <person name="Rieseberg L.H."/>
            <person name="Dlugosch K.M."/>
        </authorList>
    </citation>
    <scope>NUCLEOTIDE SEQUENCE</scope>
    <source>
        <strain evidence="4">CAN-66</strain>
        <tissue evidence="4">Leaf</tissue>
    </source>
</reference>
<evidence type="ECO:0000256" key="2">
    <source>
        <dbReference type="SAM" id="MobiDB-lite"/>
    </source>
</evidence>
<evidence type="ECO:0000313" key="4">
    <source>
        <dbReference type="EMBL" id="KAJ9535098.1"/>
    </source>
</evidence>
<feature type="domain" description="CCHC-type" evidence="3">
    <location>
        <begin position="110"/>
        <end position="126"/>
    </location>
</feature>
<gene>
    <name evidence="4" type="ORF">OSB04_un001825</name>
</gene>
<dbReference type="Gene3D" id="4.10.60.10">
    <property type="entry name" value="Zinc finger, CCHC-type"/>
    <property type="match status" value="1"/>
</dbReference>
<dbReference type="InterPro" id="IPR036875">
    <property type="entry name" value="Znf_CCHC_sf"/>
</dbReference>
<comment type="caution">
    <text evidence="4">The sequence shown here is derived from an EMBL/GenBank/DDBJ whole genome shotgun (WGS) entry which is preliminary data.</text>
</comment>
<evidence type="ECO:0000256" key="1">
    <source>
        <dbReference type="PROSITE-ProRule" id="PRU00047"/>
    </source>
</evidence>
<name>A0AA38SA52_9ASTR</name>
<evidence type="ECO:0000313" key="5">
    <source>
        <dbReference type="Proteomes" id="UP001172457"/>
    </source>
</evidence>
<keyword evidence="1" id="KW-0863">Zinc-finger</keyword>
<keyword evidence="1" id="KW-0862">Zinc</keyword>
<dbReference type="AlphaFoldDB" id="A0AA38SA52"/>
<dbReference type="InterPro" id="IPR001878">
    <property type="entry name" value="Znf_CCHC"/>
</dbReference>
<dbReference type="SMART" id="SM00343">
    <property type="entry name" value="ZnF_C2HC"/>
    <property type="match status" value="1"/>
</dbReference>
<feature type="compositionally biased region" description="Polar residues" evidence="2">
    <location>
        <begin position="69"/>
        <end position="87"/>
    </location>
</feature>
<feature type="region of interest" description="Disordered" evidence="2">
    <location>
        <begin position="56"/>
        <end position="107"/>
    </location>
</feature>
<organism evidence="4 5">
    <name type="scientific">Centaurea solstitialis</name>
    <name type="common">yellow star-thistle</name>
    <dbReference type="NCBI Taxonomy" id="347529"/>
    <lineage>
        <taxon>Eukaryota</taxon>
        <taxon>Viridiplantae</taxon>
        <taxon>Streptophyta</taxon>
        <taxon>Embryophyta</taxon>
        <taxon>Tracheophyta</taxon>
        <taxon>Spermatophyta</taxon>
        <taxon>Magnoliopsida</taxon>
        <taxon>eudicotyledons</taxon>
        <taxon>Gunneridae</taxon>
        <taxon>Pentapetalae</taxon>
        <taxon>asterids</taxon>
        <taxon>campanulids</taxon>
        <taxon>Asterales</taxon>
        <taxon>Asteraceae</taxon>
        <taxon>Carduoideae</taxon>
        <taxon>Cardueae</taxon>
        <taxon>Centaureinae</taxon>
        <taxon>Centaurea</taxon>
    </lineage>
</organism>
<protein>
    <recommendedName>
        <fullName evidence="3">CCHC-type domain-containing protein</fullName>
    </recommendedName>
</protein>
<evidence type="ECO:0000259" key="3">
    <source>
        <dbReference type="PROSITE" id="PS50158"/>
    </source>
</evidence>
<dbReference type="PROSITE" id="PS50158">
    <property type="entry name" value="ZF_CCHC"/>
    <property type="match status" value="1"/>
</dbReference>
<dbReference type="GO" id="GO:0008270">
    <property type="term" value="F:zinc ion binding"/>
    <property type="evidence" value="ECO:0007669"/>
    <property type="project" value="UniProtKB-KW"/>
</dbReference>
<keyword evidence="5" id="KW-1185">Reference proteome</keyword>
<dbReference type="Proteomes" id="UP001172457">
    <property type="component" value="Unassembled WGS sequence"/>
</dbReference>
<dbReference type="EMBL" id="JARYMX010000767">
    <property type="protein sequence ID" value="KAJ9535098.1"/>
    <property type="molecule type" value="Genomic_DNA"/>
</dbReference>